<dbReference type="STRING" id="765440.A0A0C3G7I1"/>
<name>A0A0C3G7I1_PILCF</name>
<feature type="compositionally biased region" description="Basic and acidic residues" evidence="1">
    <location>
        <begin position="88"/>
        <end position="97"/>
    </location>
</feature>
<proteinExistence type="predicted"/>
<dbReference type="EMBL" id="KN832981">
    <property type="protein sequence ID" value="KIM86601.1"/>
    <property type="molecule type" value="Genomic_DNA"/>
</dbReference>
<reference evidence="3" key="2">
    <citation type="submission" date="2015-01" db="EMBL/GenBank/DDBJ databases">
        <title>Evolutionary Origins and Diversification of the Mycorrhizal Mutualists.</title>
        <authorList>
            <consortium name="DOE Joint Genome Institute"/>
            <consortium name="Mycorrhizal Genomics Consortium"/>
            <person name="Kohler A."/>
            <person name="Kuo A."/>
            <person name="Nagy L.G."/>
            <person name="Floudas D."/>
            <person name="Copeland A."/>
            <person name="Barry K.W."/>
            <person name="Cichocki N."/>
            <person name="Veneault-Fourrey C."/>
            <person name="LaButti K."/>
            <person name="Lindquist E.A."/>
            <person name="Lipzen A."/>
            <person name="Lundell T."/>
            <person name="Morin E."/>
            <person name="Murat C."/>
            <person name="Riley R."/>
            <person name="Ohm R."/>
            <person name="Sun H."/>
            <person name="Tunlid A."/>
            <person name="Henrissat B."/>
            <person name="Grigoriev I.V."/>
            <person name="Hibbett D.S."/>
            <person name="Martin F."/>
        </authorList>
    </citation>
    <scope>NUCLEOTIDE SEQUENCE [LARGE SCALE GENOMIC DNA]</scope>
    <source>
        <strain evidence="3">F 1598</strain>
    </source>
</reference>
<organism evidence="2 3">
    <name type="scientific">Piloderma croceum (strain F 1598)</name>
    <dbReference type="NCBI Taxonomy" id="765440"/>
    <lineage>
        <taxon>Eukaryota</taxon>
        <taxon>Fungi</taxon>
        <taxon>Dikarya</taxon>
        <taxon>Basidiomycota</taxon>
        <taxon>Agaricomycotina</taxon>
        <taxon>Agaricomycetes</taxon>
        <taxon>Agaricomycetidae</taxon>
        <taxon>Atheliales</taxon>
        <taxon>Atheliaceae</taxon>
        <taxon>Piloderma</taxon>
    </lineage>
</organism>
<evidence type="ECO:0000313" key="2">
    <source>
        <dbReference type="EMBL" id="KIM86601.1"/>
    </source>
</evidence>
<keyword evidence="3" id="KW-1185">Reference proteome</keyword>
<protein>
    <submittedName>
        <fullName evidence="2">Uncharacterized protein</fullName>
    </submittedName>
</protein>
<dbReference type="OrthoDB" id="5588096at2759"/>
<sequence length="172" mass="18668">MDDLRVRAEVTLSNLVVASKTHARNFTACIRKTSRMEQDEFAAASNTSLSEAEAFTSRRIVDAFGSSSPSPSPAARIGDASQTASGRFSEEDTRRLPSEPSSSDMNSPLPIFDHPLSRTAGGILNDDSCNADGSEDACAELKTKSAEPRLRPSAFSVDVVDRWQYPILWRLG</sequence>
<reference evidence="2 3" key="1">
    <citation type="submission" date="2014-04" db="EMBL/GenBank/DDBJ databases">
        <authorList>
            <consortium name="DOE Joint Genome Institute"/>
            <person name="Kuo A."/>
            <person name="Tarkka M."/>
            <person name="Buscot F."/>
            <person name="Kohler A."/>
            <person name="Nagy L.G."/>
            <person name="Floudas D."/>
            <person name="Copeland A."/>
            <person name="Barry K.W."/>
            <person name="Cichocki N."/>
            <person name="Veneault-Fourrey C."/>
            <person name="LaButti K."/>
            <person name="Lindquist E.A."/>
            <person name="Lipzen A."/>
            <person name="Lundell T."/>
            <person name="Morin E."/>
            <person name="Murat C."/>
            <person name="Sun H."/>
            <person name="Tunlid A."/>
            <person name="Henrissat B."/>
            <person name="Grigoriev I.V."/>
            <person name="Hibbett D.S."/>
            <person name="Martin F."/>
            <person name="Nordberg H.P."/>
            <person name="Cantor M.N."/>
            <person name="Hua S.X."/>
        </authorList>
    </citation>
    <scope>NUCLEOTIDE SEQUENCE [LARGE SCALE GENOMIC DNA]</scope>
    <source>
        <strain evidence="2 3">F 1598</strain>
    </source>
</reference>
<dbReference type="AlphaFoldDB" id="A0A0C3G7I1"/>
<accession>A0A0C3G7I1</accession>
<feature type="region of interest" description="Disordered" evidence="1">
    <location>
        <begin position="64"/>
        <end position="117"/>
    </location>
</feature>
<dbReference type="HOGENOM" id="CLU_1555847_0_0_1"/>
<gene>
    <name evidence="2" type="ORF">PILCRDRAFT_4519</name>
</gene>
<evidence type="ECO:0000256" key="1">
    <source>
        <dbReference type="SAM" id="MobiDB-lite"/>
    </source>
</evidence>
<evidence type="ECO:0000313" key="3">
    <source>
        <dbReference type="Proteomes" id="UP000054166"/>
    </source>
</evidence>
<dbReference type="InParanoid" id="A0A0C3G7I1"/>
<dbReference type="Proteomes" id="UP000054166">
    <property type="component" value="Unassembled WGS sequence"/>
</dbReference>